<evidence type="ECO:0000259" key="11">
    <source>
        <dbReference type="Pfam" id="PF00117"/>
    </source>
</evidence>
<keyword evidence="5" id="KW-0732">Signal</keyword>
<feature type="compositionally biased region" description="Polar residues" evidence="10">
    <location>
        <begin position="157"/>
        <end position="217"/>
    </location>
</feature>
<feature type="compositionally biased region" description="Basic and acidic residues" evidence="10">
    <location>
        <begin position="357"/>
        <end position="384"/>
    </location>
</feature>
<feature type="compositionally biased region" description="Low complexity" evidence="10">
    <location>
        <begin position="335"/>
        <end position="347"/>
    </location>
</feature>
<dbReference type="Gene3D" id="3.40.50.880">
    <property type="match status" value="3"/>
</dbReference>
<evidence type="ECO:0000313" key="12">
    <source>
        <dbReference type="EMBL" id="CAE5964616.1"/>
    </source>
</evidence>
<gene>
    <name evidence="12" type="ORF">AARE701A_LOCUS5787</name>
</gene>
<evidence type="ECO:0000256" key="9">
    <source>
        <dbReference type="PROSITE-ProRule" id="PRU00607"/>
    </source>
</evidence>
<dbReference type="InterPro" id="IPR017926">
    <property type="entry name" value="GATASE"/>
</dbReference>
<dbReference type="GO" id="GO:0005576">
    <property type="term" value="C:extracellular region"/>
    <property type="evidence" value="ECO:0007669"/>
    <property type="project" value="UniProtKB-SubCell"/>
</dbReference>
<evidence type="ECO:0000256" key="8">
    <source>
        <dbReference type="PIRSR" id="PIRSR615527-1"/>
    </source>
</evidence>
<dbReference type="Pfam" id="PF09507">
    <property type="entry name" value="CDC27"/>
    <property type="match status" value="1"/>
</dbReference>
<accession>A0A8S1ZX72</accession>
<evidence type="ECO:0000256" key="3">
    <source>
        <dbReference type="ARBA" id="ARBA00012886"/>
    </source>
</evidence>
<sequence length="1537" mass="170614">MTHTETLNILDEIESLVSDQLQVVSYKWLSRNFSLSSNTAKRLLKDFVEKHGKSLEVVYIVSGLLKNGPSDYHARLASSTELPEVEKEFNGKYSVHIYSVQASIPMDPAAIWNTEFVQAEELFRQHSAIDNCLKGNRFCGVSNSCVKRNIEGTTENVTVPRTESVRTTGQSKSSLNFQKSTLPSNQGKNFQHSSPNVVHQGKSETTAAPAKNQSAKSSLDKEKAFRAPANKKNGQGEKSVAGTGGLLKNMWGRVPTKTEDDTPTVEVKNHNTDHSGMSSNPSTLEAQKPSHDADNKGGSDDETRDVNFMRAPKNDNRKRKVIFDFSDDEYEDVISLASPSSPKVSSRPDVELSSEDSGPKKPDADVSREIKSEEPEVSKEDRQKPASVDASTTLSMEKIQAIGSEAKVNPSKGRTTEVSSSPKRKKVLKSRIDDRGREVTEVVWEETETNPKKEEDTDTRKKLDNGKSANAVNRAVAQKKSPAVGNTAATNAGGKAGSKKGGNAKDPKQGNIMSFFKKKNQMIDNNCLYKEELNRSNSYSGLAESTILLPSQAGFDGSGSPVCSSPDPNLNYKPVIGILSHPGDGASGRLTNDTSSTYIAASYVKFAEAGGARVIPLIYNEPEELLFQKLELVNGVIFTGGWAKKYDYFEIVKKIFNKALERNDAGEHFPVYGICLGFELMSIIISQNRDILERFDAEDNASSLQFVDNVNIDGTLFQRFPPELLKKLSTDCLVMQKHKYGITPAKFQGNPALSSFFEILTTCIDENSKTYVSTVKAKRYPITGFQWHPEKNAFEWGSSAIPHSEDAIQVTQHAASYLVSEARKSLNRPPSKKVLSNLIYNYKPTYCGYAGRGYDEVYIFTQPRSPFLLFDISAATSAESIFLPSQIRVDSSRVFDTRSSHVCSSPDPNLNYKPVIGILTHPGDGRWDASRHSLSYAYSTNISYIAASYVKLAETGGARVIPLIYNEPEELLFQKLELVNGVIFTGGWAKTGLYYDIVEKIFNKVLEKNDAGEHFPVYAMCLGFEILSMIISQNRDILERFNSVNYASSLQFFENVNIESTVFQRFPPELLKKLSTDCLVMQNHYFGISPDNFQGNPSLSSFFNILTTSADKDSKTFVSTIRSKRYPVTAFQWHPEKNAFEWGSSEIPHSEDAIQVTQHAANYLVSEARKSMNRPSSEKVLSNLIYNYKPTYSGYKEVPLVLSLFMDSIITAMSAAILLPSQTGFDISRSPVCSAPDPNLNYRPVIGILSHPGDGASGRLSNATDASSIAASYVKLAESGGARVIPLIYNEPEEILFQKLELVNGVILTGGWAKEGLYFEIVKKIFNKVLERNDAGEHFPIYAICLGFELLTMIISQNRDIFEKMDARNSASSLQFVENVNIQGTIFQRFPPELLKKLGTDCLVMQNHRFGISPESFEGNVALSSFFKIVTTCVDNNSKVYVSTVQSKKYPVTGFQWHPEKNAFEWGSSKIPHSEDAIQVTQHAANHLVSEARKSLNRPDSKKVLSNLIYNYKPTYCGYAGKGYDEVYIFTQQRSLL</sequence>
<dbReference type="InterPro" id="IPR041913">
    <property type="entry name" value="POLD3_sf"/>
</dbReference>
<dbReference type="PROSITE" id="PS51273">
    <property type="entry name" value="GATASE_TYPE_1"/>
    <property type="match status" value="3"/>
</dbReference>
<feature type="active site" description="Proton donor" evidence="8">
    <location>
        <position position="788"/>
    </location>
</feature>
<feature type="active site" description="Nucleophile" evidence="8 9">
    <location>
        <position position="675"/>
    </location>
</feature>
<feature type="active site" evidence="9">
    <location>
        <position position="788"/>
    </location>
</feature>
<dbReference type="PANTHER" id="PTHR11315">
    <property type="entry name" value="PROTEASE FAMILY C26 GAMMA-GLUTAMYL HYDROLASE"/>
    <property type="match status" value="1"/>
</dbReference>
<comment type="catalytic activity">
    <reaction evidence="7 9">
        <text>(6S)-5,6,7,8-tetrahydrofolyl-(gamma-L-Glu)(n) + (n-1) H2O = (6S)-5,6,7,8-tetrahydrofolate + (n-1) L-glutamate</text>
        <dbReference type="Rhea" id="RHEA:56784"/>
        <dbReference type="Rhea" id="RHEA-COMP:14738"/>
        <dbReference type="ChEBI" id="CHEBI:15377"/>
        <dbReference type="ChEBI" id="CHEBI:29985"/>
        <dbReference type="ChEBI" id="CHEBI:57453"/>
        <dbReference type="ChEBI" id="CHEBI:141005"/>
        <dbReference type="EC" id="3.4.19.9"/>
    </reaction>
</comment>
<feature type="active site" description="Nucleophile" evidence="9">
    <location>
        <position position="1345"/>
    </location>
</feature>
<protein>
    <recommendedName>
        <fullName evidence="3 9">folate gamma-glutamyl hydrolase</fullName>
        <ecNumber evidence="3 9">3.4.19.9</ecNumber>
    </recommendedName>
</protein>
<keyword evidence="4" id="KW-0964">Secreted</keyword>
<feature type="compositionally biased region" description="Polar residues" evidence="10">
    <location>
        <begin position="274"/>
        <end position="285"/>
    </location>
</feature>
<feature type="compositionally biased region" description="Basic and acidic residues" evidence="10">
    <location>
        <begin position="430"/>
        <end position="440"/>
    </location>
</feature>
<dbReference type="GO" id="GO:0046900">
    <property type="term" value="P:tetrahydrofolylpolyglutamate metabolic process"/>
    <property type="evidence" value="ECO:0007669"/>
    <property type="project" value="TreeGrafter"/>
</dbReference>
<feature type="compositionally biased region" description="Basic and acidic residues" evidence="10">
    <location>
        <begin position="288"/>
        <end position="315"/>
    </location>
</feature>
<feature type="active site" evidence="9">
    <location>
        <position position="1458"/>
    </location>
</feature>
<dbReference type="Gene3D" id="3.90.1030.20">
    <property type="entry name" value="DNA polymerase delta, p66 (Cdc27) subunit, wHTH domain"/>
    <property type="match status" value="1"/>
</dbReference>
<dbReference type="FunFam" id="3.40.50.880:FF:000024">
    <property type="entry name" value="Folate gamma-glutamyl hydrolase"/>
    <property type="match status" value="3"/>
</dbReference>
<feature type="active site" description="Nucleophile" evidence="9">
    <location>
        <position position="1021"/>
    </location>
</feature>
<dbReference type="InterPro" id="IPR011697">
    <property type="entry name" value="Peptidase_C26"/>
</dbReference>
<dbReference type="GO" id="GO:0006260">
    <property type="term" value="P:DNA replication"/>
    <property type="evidence" value="ECO:0007669"/>
    <property type="project" value="InterPro"/>
</dbReference>
<proteinExistence type="inferred from homology"/>
<dbReference type="GO" id="GO:0034722">
    <property type="term" value="F:gamma-glutamyl-peptidase activity"/>
    <property type="evidence" value="ECO:0007669"/>
    <property type="project" value="UniProtKB-UniRule"/>
</dbReference>
<dbReference type="FunFam" id="3.90.1030.20:FF:000002">
    <property type="entry name" value="DNA polymerase delta subunit"/>
    <property type="match status" value="1"/>
</dbReference>
<dbReference type="SUPFAM" id="SSF52317">
    <property type="entry name" value="Class I glutamine amidotransferase-like"/>
    <property type="match status" value="3"/>
</dbReference>
<feature type="region of interest" description="Disordered" evidence="10">
    <location>
        <begin position="334"/>
        <end position="510"/>
    </location>
</feature>
<evidence type="ECO:0000313" key="13">
    <source>
        <dbReference type="Proteomes" id="UP000682877"/>
    </source>
</evidence>
<reference evidence="12" key="1">
    <citation type="submission" date="2021-01" db="EMBL/GenBank/DDBJ databases">
        <authorList>
            <person name="Bezrukov I."/>
        </authorList>
    </citation>
    <scope>NUCLEOTIDE SEQUENCE</scope>
</reference>
<feature type="compositionally biased region" description="Polar residues" evidence="10">
    <location>
        <begin position="412"/>
        <end position="421"/>
    </location>
</feature>
<feature type="compositionally biased region" description="Low complexity" evidence="10">
    <location>
        <begin position="483"/>
        <end position="493"/>
    </location>
</feature>
<dbReference type="PROSITE" id="PS51275">
    <property type="entry name" value="PEPTIDASE_C26_GGH"/>
    <property type="match status" value="3"/>
</dbReference>
<dbReference type="Pfam" id="PF07722">
    <property type="entry name" value="Peptidase_C26"/>
    <property type="match status" value="2"/>
</dbReference>
<feature type="active site" evidence="9">
    <location>
        <position position="1134"/>
    </location>
</feature>
<dbReference type="EC" id="3.4.19.9" evidence="3 9"/>
<comment type="similarity">
    <text evidence="2">Belongs to the peptidase C26 family.</text>
</comment>
<evidence type="ECO:0000256" key="2">
    <source>
        <dbReference type="ARBA" id="ARBA00011083"/>
    </source>
</evidence>
<dbReference type="Pfam" id="PF00117">
    <property type="entry name" value="GATase"/>
    <property type="match status" value="1"/>
</dbReference>
<evidence type="ECO:0000256" key="4">
    <source>
        <dbReference type="ARBA" id="ARBA00022525"/>
    </source>
</evidence>
<evidence type="ECO:0000256" key="6">
    <source>
        <dbReference type="ARBA" id="ARBA00022801"/>
    </source>
</evidence>
<dbReference type="CDD" id="cd01747">
    <property type="entry name" value="GATase1_Glutamyl_Hydrolase"/>
    <property type="match status" value="2"/>
</dbReference>
<dbReference type="EMBL" id="LR999452">
    <property type="protein sequence ID" value="CAE5964616.1"/>
    <property type="molecule type" value="Genomic_DNA"/>
</dbReference>
<keyword evidence="13" id="KW-1185">Reference proteome</keyword>
<dbReference type="PANTHER" id="PTHR11315:SF15">
    <property type="entry name" value="GAMMA-GLUTAMYL HYDROLASE 1"/>
    <property type="match status" value="1"/>
</dbReference>
<comment type="subcellular location">
    <subcellularLocation>
        <location evidence="1">Secreted</location>
        <location evidence="1">Extracellular space</location>
    </subcellularLocation>
</comment>
<dbReference type="InterPro" id="IPR019038">
    <property type="entry name" value="POLD3"/>
</dbReference>
<dbReference type="GO" id="GO:0043625">
    <property type="term" value="C:delta DNA polymerase complex"/>
    <property type="evidence" value="ECO:0007669"/>
    <property type="project" value="InterPro"/>
</dbReference>
<evidence type="ECO:0000256" key="5">
    <source>
        <dbReference type="ARBA" id="ARBA00022729"/>
    </source>
</evidence>
<dbReference type="Proteomes" id="UP000682877">
    <property type="component" value="Chromosome 2"/>
</dbReference>
<feature type="compositionally biased region" description="Basic and acidic residues" evidence="10">
    <location>
        <begin position="449"/>
        <end position="465"/>
    </location>
</feature>
<organism evidence="12 13">
    <name type="scientific">Arabidopsis arenosa</name>
    <name type="common">Sand rock-cress</name>
    <name type="synonym">Cardaminopsis arenosa</name>
    <dbReference type="NCBI Taxonomy" id="38785"/>
    <lineage>
        <taxon>Eukaryota</taxon>
        <taxon>Viridiplantae</taxon>
        <taxon>Streptophyta</taxon>
        <taxon>Embryophyta</taxon>
        <taxon>Tracheophyta</taxon>
        <taxon>Spermatophyta</taxon>
        <taxon>Magnoliopsida</taxon>
        <taxon>eudicotyledons</taxon>
        <taxon>Gunneridae</taxon>
        <taxon>Pentapetalae</taxon>
        <taxon>rosids</taxon>
        <taxon>malvids</taxon>
        <taxon>Brassicales</taxon>
        <taxon>Brassicaceae</taxon>
        <taxon>Camelineae</taxon>
        <taxon>Arabidopsis</taxon>
    </lineage>
</organism>
<feature type="region of interest" description="Disordered" evidence="10">
    <location>
        <begin position="157"/>
        <end position="320"/>
    </location>
</feature>
<keyword evidence="6 9" id="KW-0378">Hydrolase</keyword>
<feature type="domain" description="Glutamine amidotransferase" evidence="11">
    <location>
        <begin position="1274"/>
        <end position="1468"/>
    </location>
</feature>
<evidence type="ECO:0000256" key="1">
    <source>
        <dbReference type="ARBA" id="ARBA00004239"/>
    </source>
</evidence>
<dbReference type="InterPro" id="IPR015527">
    <property type="entry name" value="Pept_C26_g-glut_hydrolase"/>
</dbReference>
<dbReference type="GO" id="GO:0005773">
    <property type="term" value="C:vacuole"/>
    <property type="evidence" value="ECO:0007669"/>
    <property type="project" value="TreeGrafter"/>
</dbReference>
<evidence type="ECO:0000256" key="10">
    <source>
        <dbReference type="SAM" id="MobiDB-lite"/>
    </source>
</evidence>
<evidence type="ECO:0000256" key="7">
    <source>
        <dbReference type="ARBA" id="ARBA00051589"/>
    </source>
</evidence>
<dbReference type="InterPro" id="IPR029062">
    <property type="entry name" value="Class_I_gatase-like"/>
</dbReference>
<name>A0A8S1ZX72_ARAAE</name>